<protein>
    <recommendedName>
        <fullName evidence="1">site-specific DNA-methyltransferase (adenine-specific)</fullName>
        <ecNumber evidence="1">2.1.1.72</ecNumber>
    </recommendedName>
</protein>
<evidence type="ECO:0000256" key="3">
    <source>
        <dbReference type="ARBA" id="ARBA00022679"/>
    </source>
</evidence>
<dbReference type="InterPro" id="IPR041635">
    <property type="entry name" value="Type_ISP_LLaBIII_C"/>
</dbReference>
<sequence length="1056" mass="121239">MNESIPAYLLGIQREFETGNATEHSYRSHLKDLIEDLGDISAINEPKRQKCGAPDYILTRKEVPVGFIEAKDIGKNLDEVEKGEQMGRYLESLDNLILTDYLEFRFYKFGEKVDSVRVARLEGGTIVFENKNVDRFDRLLKDFVSYHGQTIKSASKLAKTMAAKARLMKDVIVLSLQDEDNGGQLRGELDAFRQILIHDMKEEDFADMYAQTIAYGLFAARLHDASLETFTRQEAAELLPKTNPFLRKLFHSIAGPDLDTRIVWIVDALAEVFRATDIKKILESFSSESKQLDPFIHFYETFLSEYDPKLRKSRGVWYTPEPVVKFIVRAIDDILKKDFGLSQGLADTSMTTVEVDAQMADGRYKDGKKKFEKQVHKVQILDPATGTGTFLAEVIRKIHTNFEGQAGIWEAYVNQHLLPRIHGFELLMASYAMCHLKLDLLLTELGYKQKDAQYPERLSVYLTNSLEESHPDTGTLFASWLSNEANAANKVKKETPVMVVLGNPPYSGESSNKGDFIMGLMDVYKKEPGGKEKLKERNPKWINDDYVKFIRFSEYMIEKNGEGVLGFITNHGYLDNPTFRGMRWHLLNTFNKIYILDLHGNSKKKEIAPDGSKDENVFDIQQGVSIILAVKNDQNSDELAQVHHFDLYGKRSEKYTYLEEKATDTINWVLLKNQEPNYPFVQRNFAAMDEYKIGFSLNEVFPVNSVGIVTARDAFVIDKDEKRLSNRMQDFLQSDSESAGAKFGLRENKSWKIKFAQQHIFDERNIQPISYRPFDDQFVYFNSDFIERGREKIMRHMLAGENVGLIFPRQAITDNWSHIQVSRSMSDNRIHYSNKGIPMLSPLYLYPESSDQTSMGEESGRKPNLDPGIVQKISEAIGFIFVPDHELPEAKKEGVFTPMDVLDYIYAVLHSPSYREKYKEFLKIDFPRVPYPASAEQFKKLVALGGELRKWHLMEHSDSKKLITTFPESGTNILEKGFPKFEDGKVHINKDQHFDGVPETAWNFYIGGYQPAQKWLKDRKGRTLSFDDVTHYQKIVKALFETDRLMKEVGGVIAYE</sequence>
<dbReference type="SUPFAM" id="SSF53335">
    <property type="entry name" value="S-adenosyl-L-methionine-dependent methyltransferases"/>
    <property type="match status" value="1"/>
</dbReference>
<dbReference type="InterPro" id="IPR003356">
    <property type="entry name" value="DNA_methylase_A-5"/>
</dbReference>
<dbReference type="EC" id="2.1.1.72" evidence="1"/>
<reference evidence="9" key="1">
    <citation type="submission" date="2017-09" db="EMBL/GenBank/DDBJ databases">
        <title>Depth-based differentiation of microbial function through sediment-hosted aquifers and enrichment of novel symbionts in the deep terrestrial subsurface.</title>
        <authorList>
            <person name="Probst A.J."/>
            <person name="Ladd B."/>
            <person name="Jarett J.K."/>
            <person name="Geller-Mcgrath D.E."/>
            <person name="Sieber C.M.K."/>
            <person name="Emerson J.B."/>
            <person name="Anantharaman K."/>
            <person name="Thomas B.C."/>
            <person name="Malmstrom R."/>
            <person name="Stieglmeier M."/>
            <person name="Klingl A."/>
            <person name="Woyke T."/>
            <person name="Ryan C.M."/>
            <person name="Banfield J.F."/>
        </authorList>
    </citation>
    <scope>NUCLEOTIDE SEQUENCE [LARGE SCALE GENOMIC DNA]</scope>
</reference>
<dbReference type="Pfam" id="PF18135">
    <property type="entry name" value="Type_ISP_C"/>
    <property type="match status" value="1"/>
</dbReference>
<evidence type="ECO:0000313" key="9">
    <source>
        <dbReference type="Proteomes" id="UP000229385"/>
    </source>
</evidence>
<dbReference type="GO" id="GO:0009007">
    <property type="term" value="F:site-specific DNA-methyltransferase (adenine-specific) activity"/>
    <property type="evidence" value="ECO:0007669"/>
    <property type="project" value="UniProtKB-EC"/>
</dbReference>
<dbReference type="Pfam" id="PF20473">
    <property type="entry name" value="MmeI_Mtase"/>
    <property type="match status" value="1"/>
</dbReference>
<dbReference type="InterPro" id="IPR046816">
    <property type="entry name" value="MmeI_Mtase"/>
</dbReference>
<accession>A0A2M7XCC2</accession>
<dbReference type="PANTHER" id="PTHR33841:SF1">
    <property type="entry name" value="DNA METHYLTRANSFERASE A"/>
    <property type="match status" value="1"/>
</dbReference>
<dbReference type="GO" id="GO:0008170">
    <property type="term" value="F:N-methyltransferase activity"/>
    <property type="evidence" value="ECO:0007669"/>
    <property type="project" value="InterPro"/>
</dbReference>
<organism evidence="8 9">
    <name type="scientific">Candidatus Uhrbacteria bacterium CG_4_9_14_3_um_filter_50_9</name>
    <dbReference type="NCBI Taxonomy" id="1975035"/>
    <lineage>
        <taxon>Bacteria</taxon>
        <taxon>Candidatus Uhriibacteriota</taxon>
    </lineage>
</organism>
<keyword evidence="3 8" id="KW-0808">Transferase</keyword>
<dbReference type="InterPro" id="IPR050953">
    <property type="entry name" value="N4_N6_ade-DNA_methylase"/>
</dbReference>
<name>A0A2M7XCC2_9BACT</name>
<dbReference type="PANTHER" id="PTHR33841">
    <property type="entry name" value="DNA METHYLTRANSFERASE YEEA-RELATED"/>
    <property type="match status" value="1"/>
</dbReference>
<dbReference type="GO" id="GO:0003677">
    <property type="term" value="F:DNA binding"/>
    <property type="evidence" value="ECO:0007669"/>
    <property type="project" value="InterPro"/>
</dbReference>
<evidence type="ECO:0000313" key="8">
    <source>
        <dbReference type="EMBL" id="PJA45509.1"/>
    </source>
</evidence>
<feature type="domain" description="Type ISP restriction-modification enzyme LLaBIII C-terminal specificity" evidence="6">
    <location>
        <begin position="699"/>
        <end position="1048"/>
    </location>
</feature>
<dbReference type="EMBL" id="PFWU01000032">
    <property type="protein sequence ID" value="PJA45509.1"/>
    <property type="molecule type" value="Genomic_DNA"/>
</dbReference>
<dbReference type="Pfam" id="PF02384">
    <property type="entry name" value="N6_Mtase"/>
    <property type="match status" value="1"/>
</dbReference>
<gene>
    <name evidence="8" type="ORF">CO174_02805</name>
</gene>
<evidence type="ECO:0000259" key="6">
    <source>
        <dbReference type="Pfam" id="PF18135"/>
    </source>
</evidence>
<dbReference type="Gene3D" id="3.40.50.150">
    <property type="entry name" value="Vaccinia Virus protein VP39"/>
    <property type="match status" value="1"/>
</dbReference>
<evidence type="ECO:0000259" key="5">
    <source>
        <dbReference type="Pfam" id="PF02384"/>
    </source>
</evidence>
<dbReference type="Proteomes" id="UP000229385">
    <property type="component" value="Unassembled WGS sequence"/>
</dbReference>
<evidence type="ECO:0000256" key="1">
    <source>
        <dbReference type="ARBA" id="ARBA00011900"/>
    </source>
</evidence>
<comment type="catalytic activity">
    <reaction evidence="4">
        <text>a 2'-deoxyadenosine in DNA + S-adenosyl-L-methionine = an N(6)-methyl-2'-deoxyadenosine in DNA + S-adenosyl-L-homocysteine + H(+)</text>
        <dbReference type="Rhea" id="RHEA:15197"/>
        <dbReference type="Rhea" id="RHEA-COMP:12418"/>
        <dbReference type="Rhea" id="RHEA-COMP:12419"/>
        <dbReference type="ChEBI" id="CHEBI:15378"/>
        <dbReference type="ChEBI" id="CHEBI:57856"/>
        <dbReference type="ChEBI" id="CHEBI:59789"/>
        <dbReference type="ChEBI" id="CHEBI:90615"/>
        <dbReference type="ChEBI" id="CHEBI:90616"/>
        <dbReference type="EC" id="2.1.1.72"/>
    </reaction>
</comment>
<evidence type="ECO:0000259" key="7">
    <source>
        <dbReference type="Pfam" id="PF20473"/>
    </source>
</evidence>
<feature type="domain" description="DNA methylase adenine-specific" evidence="5">
    <location>
        <begin position="293"/>
        <end position="333"/>
    </location>
</feature>
<dbReference type="PRINTS" id="PR00507">
    <property type="entry name" value="N12N6MTFRASE"/>
</dbReference>
<dbReference type="InterPro" id="IPR029063">
    <property type="entry name" value="SAM-dependent_MTases_sf"/>
</dbReference>
<comment type="caution">
    <text evidence="8">The sequence shown here is derived from an EMBL/GenBank/DDBJ whole genome shotgun (WGS) entry which is preliminary data.</text>
</comment>
<keyword evidence="2 8" id="KW-0489">Methyltransferase</keyword>
<evidence type="ECO:0000256" key="2">
    <source>
        <dbReference type="ARBA" id="ARBA00022603"/>
    </source>
</evidence>
<proteinExistence type="predicted"/>
<feature type="domain" description="MmeI-like DNA-methyltransferase" evidence="7">
    <location>
        <begin position="368"/>
        <end position="525"/>
    </location>
</feature>
<dbReference type="AlphaFoldDB" id="A0A2M7XCC2"/>
<dbReference type="GO" id="GO:0032259">
    <property type="term" value="P:methylation"/>
    <property type="evidence" value="ECO:0007669"/>
    <property type="project" value="UniProtKB-KW"/>
</dbReference>
<evidence type="ECO:0000256" key="4">
    <source>
        <dbReference type="ARBA" id="ARBA00047942"/>
    </source>
</evidence>